<evidence type="ECO:0000256" key="9">
    <source>
        <dbReference type="ARBA" id="ARBA00022777"/>
    </source>
</evidence>
<dbReference type="RefSeq" id="WP_132872206.1">
    <property type="nucleotide sequence ID" value="NZ_SMGG01000003.1"/>
</dbReference>
<dbReference type="AlphaFoldDB" id="A0A4R1KCE8"/>
<dbReference type="PRINTS" id="PR00344">
    <property type="entry name" value="BCTRLSENSOR"/>
</dbReference>
<proteinExistence type="predicted"/>
<evidence type="ECO:0000313" key="17">
    <source>
        <dbReference type="EMBL" id="TCK62268.1"/>
    </source>
</evidence>
<dbReference type="Pfam" id="PF02518">
    <property type="entry name" value="HATPase_c"/>
    <property type="match status" value="1"/>
</dbReference>
<dbReference type="Gene3D" id="6.10.340.10">
    <property type="match status" value="1"/>
</dbReference>
<dbReference type="CDD" id="cd00082">
    <property type="entry name" value="HisKA"/>
    <property type="match status" value="1"/>
</dbReference>
<sequence>MRVRLFYKIFALALFSVVVSISVMLLTVGYFGYFNFQDYLVKSKIHELSWLTDKLGEYYKENGSFEAIRLSAEERMPFSEPLGMKPFGKGDGGNRRPDMFPGGVADGRIRPLKEKDYEPFGRLKEDMLTADGKLNVMAFVHFRHFIMLQDADKKIVIGVGNVNEFHFISIISDGATVGYLGIRKPPKMTQPMAAEFVREQVEITLVSAVIIIAITGLLTWFFTKRLLAPVPPLIIATRKLASRDFSVEIRDMSNDELGDLAANFRKMAYDLSMYEQKQNRWISDISHELRTPLSVLLGNIEAMQDGVRNINSDSLNILHVEVSRLIKLVNELHEMTMVDSDNMRFSFGSVQICRIAEDAVELYRSRAEEFGFQIRTMIHNGETKVRGDVYRLRQVFINLIENALRHSKSPGVIFISCSEQNGSVLVTVEDTGPGVPEKSLGMLFDRLYRADISRSRETGGSGLGLAICKYIVEKHNGTIRAVCGSMGGLRIEIELPAEGENE</sequence>
<evidence type="ECO:0000256" key="3">
    <source>
        <dbReference type="ARBA" id="ARBA00012438"/>
    </source>
</evidence>
<keyword evidence="8" id="KW-0547">Nucleotide-binding</keyword>
<keyword evidence="4" id="KW-1003">Cell membrane</keyword>
<dbReference type="GO" id="GO:0005524">
    <property type="term" value="F:ATP binding"/>
    <property type="evidence" value="ECO:0007669"/>
    <property type="project" value="UniProtKB-KW"/>
</dbReference>
<dbReference type="InterPro" id="IPR050398">
    <property type="entry name" value="HssS/ArlS-like"/>
</dbReference>
<dbReference type="InterPro" id="IPR003661">
    <property type="entry name" value="HisK_dim/P_dom"/>
</dbReference>
<comment type="catalytic activity">
    <reaction evidence="1">
        <text>ATP + protein L-histidine = ADP + protein N-phospho-L-histidine.</text>
        <dbReference type="EC" id="2.7.13.3"/>
    </reaction>
</comment>
<dbReference type="InterPro" id="IPR036890">
    <property type="entry name" value="HATPase_C_sf"/>
</dbReference>
<feature type="transmembrane region" description="Helical" evidence="14">
    <location>
        <begin position="203"/>
        <end position="222"/>
    </location>
</feature>
<dbReference type="GO" id="GO:0000155">
    <property type="term" value="F:phosphorelay sensor kinase activity"/>
    <property type="evidence" value="ECO:0007669"/>
    <property type="project" value="InterPro"/>
</dbReference>
<dbReference type="Pfam" id="PF00512">
    <property type="entry name" value="HisKA"/>
    <property type="match status" value="1"/>
</dbReference>
<dbReference type="OrthoDB" id="9813151at2"/>
<dbReference type="SMART" id="SM00388">
    <property type="entry name" value="HisKA"/>
    <property type="match status" value="1"/>
</dbReference>
<dbReference type="SUPFAM" id="SSF47384">
    <property type="entry name" value="Homodimeric domain of signal transducing histidine kinase"/>
    <property type="match status" value="1"/>
</dbReference>
<dbReference type="SUPFAM" id="SSF55874">
    <property type="entry name" value="ATPase domain of HSP90 chaperone/DNA topoisomerase II/histidine kinase"/>
    <property type="match status" value="1"/>
</dbReference>
<evidence type="ECO:0000256" key="4">
    <source>
        <dbReference type="ARBA" id="ARBA00022475"/>
    </source>
</evidence>
<dbReference type="SMART" id="SM00304">
    <property type="entry name" value="HAMP"/>
    <property type="match status" value="1"/>
</dbReference>
<feature type="transmembrane region" description="Helical" evidence="14">
    <location>
        <begin position="12"/>
        <end position="33"/>
    </location>
</feature>
<dbReference type="Gene3D" id="1.10.287.130">
    <property type="match status" value="1"/>
</dbReference>
<evidence type="ECO:0000256" key="7">
    <source>
        <dbReference type="ARBA" id="ARBA00022692"/>
    </source>
</evidence>
<dbReference type="Gene3D" id="3.30.565.10">
    <property type="entry name" value="Histidine kinase-like ATPase, C-terminal domain"/>
    <property type="match status" value="1"/>
</dbReference>
<dbReference type="InterPro" id="IPR005467">
    <property type="entry name" value="His_kinase_dom"/>
</dbReference>
<evidence type="ECO:0000313" key="18">
    <source>
        <dbReference type="Proteomes" id="UP000294614"/>
    </source>
</evidence>
<keyword evidence="12" id="KW-0902">Two-component regulatory system</keyword>
<keyword evidence="6" id="KW-0808">Transferase</keyword>
<dbReference type="InterPro" id="IPR036097">
    <property type="entry name" value="HisK_dim/P_sf"/>
</dbReference>
<feature type="domain" description="HAMP" evidence="16">
    <location>
        <begin position="224"/>
        <end position="276"/>
    </location>
</feature>
<dbReference type="InterPro" id="IPR003660">
    <property type="entry name" value="HAMP_dom"/>
</dbReference>
<gene>
    <name evidence="17" type="ORF">C8D98_0790</name>
</gene>
<dbReference type="PANTHER" id="PTHR45528">
    <property type="entry name" value="SENSOR HISTIDINE KINASE CPXA"/>
    <property type="match status" value="1"/>
</dbReference>
<evidence type="ECO:0000256" key="2">
    <source>
        <dbReference type="ARBA" id="ARBA00004651"/>
    </source>
</evidence>
<feature type="transmembrane region" description="Helical" evidence="14">
    <location>
        <begin position="165"/>
        <end position="182"/>
    </location>
</feature>
<dbReference type="PANTHER" id="PTHR45528:SF1">
    <property type="entry name" value="SENSOR HISTIDINE KINASE CPXA"/>
    <property type="match status" value="1"/>
</dbReference>
<evidence type="ECO:0000256" key="6">
    <source>
        <dbReference type="ARBA" id="ARBA00022679"/>
    </source>
</evidence>
<evidence type="ECO:0000256" key="8">
    <source>
        <dbReference type="ARBA" id="ARBA00022741"/>
    </source>
</evidence>
<evidence type="ECO:0000259" key="16">
    <source>
        <dbReference type="PROSITE" id="PS50885"/>
    </source>
</evidence>
<dbReference type="SMART" id="SM00387">
    <property type="entry name" value="HATPase_c"/>
    <property type="match status" value="1"/>
</dbReference>
<organism evidence="17 18">
    <name type="scientific">Seleniivibrio woodruffii</name>
    <dbReference type="NCBI Taxonomy" id="1078050"/>
    <lineage>
        <taxon>Bacteria</taxon>
        <taxon>Pseudomonadati</taxon>
        <taxon>Deferribacterota</taxon>
        <taxon>Deferribacteres</taxon>
        <taxon>Deferribacterales</taxon>
        <taxon>Geovibrionaceae</taxon>
        <taxon>Seleniivibrio</taxon>
    </lineage>
</organism>
<evidence type="ECO:0000256" key="10">
    <source>
        <dbReference type="ARBA" id="ARBA00022840"/>
    </source>
</evidence>
<evidence type="ECO:0000256" key="13">
    <source>
        <dbReference type="ARBA" id="ARBA00023136"/>
    </source>
</evidence>
<dbReference type="CDD" id="cd06225">
    <property type="entry name" value="HAMP"/>
    <property type="match status" value="1"/>
</dbReference>
<comment type="subcellular location">
    <subcellularLocation>
        <location evidence="2">Cell membrane</location>
        <topology evidence="2">Multi-pass membrane protein</topology>
    </subcellularLocation>
</comment>
<dbReference type="EC" id="2.7.13.3" evidence="3"/>
<evidence type="ECO:0000256" key="1">
    <source>
        <dbReference type="ARBA" id="ARBA00000085"/>
    </source>
</evidence>
<reference evidence="17 18" key="1">
    <citation type="submission" date="2019-03" db="EMBL/GenBank/DDBJ databases">
        <title>Genomic Encyclopedia of Type Strains, Phase IV (KMG-IV): sequencing the most valuable type-strain genomes for metagenomic binning, comparative biology and taxonomic classification.</title>
        <authorList>
            <person name="Goeker M."/>
        </authorList>
    </citation>
    <scope>NUCLEOTIDE SEQUENCE [LARGE SCALE GENOMIC DNA]</scope>
    <source>
        <strain evidence="17 18">DSM 24984</strain>
    </source>
</reference>
<keyword evidence="13 14" id="KW-0472">Membrane</keyword>
<dbReference type="InterPro" id="IPR003594">
    <property type="entry name" value="HATPase_dom"/>
</dbReference>
<name>A0A4R1KCE8_9BACT</name>
<keyword evidence="5" id="KW-0597">Phosphoprotein</keyword>
<dbReference type="EMBL" id="SMGG01000003">
    <property type="protein sequence ID" value="TCK62268.1"/>
    <property type="molecule type" value="Genomic_DNA"/>
</dbReference>
<keyword evidence="11 14" id="KW-1133">Transmembrane helix</keyword>
<keyword evidence="18" id="KW-1185">Reference proteome</keyword>
<dbReference type="Pfam" id="PF00672">
    <property type="entry name" value="HAMP"/>
    <property type="match status" value="1"/>
</dbReference>
<dbReference type="FunFam" id="3.30.565.10:FF:000006">
    <property type="entry name" value="Sensor histidine kinase WalK"/>
    <property type="match status" value="1"/>
</dbReference>
<dbReference type="GO" id="GO:0005886">
    <property type="term" value="C:plasma membrane"/>
    <property type="evidence" value="ECO:0007669"/>
    <property type="project" value="UniProtKB-SubCell"/>
</dbReference>
<keyword evidence="10" id="KW-0067">ATP-binding</keyword>
<protein>
    <recommendedName>
        <fullName evidence="3">histidine kinase</fullName>
        <ecNumber evidence="3">2.7.13.3</ecNumber>
    </recommendedName>
</protein>
<accession>A0A4R1KCE8</accession>
<keyword evidence="7 14" id="KW-0812">Transmembrane</keyword>
<dbReference type="PROSITE" id="PS50885">
    <property type="entry name" value="HAMP"/>
    <property type="match status" value="1"/>
</dbReference>
<dbReference type="PROSITE" id="PS50109">
    <property type="entry name" value="HIS_KIN"/>
    <property type="match status" value="1"/>
</dbReference>
<comment type="caution">
    <text evidence="17">The sequence shown here is derived from an EMBL/GenBank/DDBJ whole genome shotgun (WGS) entry which is preliminary data.</text>
</comment>
<evidence type="ECO:0000256" key="11">
    <source>
        <dbReference type="ARBA" id="ARBA00022989"/>
    </source>
</evidence>
<evidence type="ECO:0000256" key="12">
    <source>
        <dbReference type="ARBA" id="ARBA00023012"/>
    </source>
</evidence>
<evidence type="ECO:0000256" key="14">
    <source>
        <dbReference type="SAM" id="Phobius"/>
    </source>
</evidence>
<keyword evidence="9 17" id="KW-0418">Kinase</keyword>
<dbReference type="Proteomes" id="UP000294614">
    <property type="component" value="Unassembled WGS sequence"/>
</dbReference>
<evidence type="ECO:0000259" key="15">
    <source>
        <dbReference type="PROSITE" id="PS50109"/>
    </source>
</evidence>
<dbReference type="InterPro" id="IPR004358">
    <property type="entry name" value="Sig_transdc_His_kin-like_C"/>
</dbReference>
<evidence type="ECO:0000256" key="5">
    <source>
        <dbReference type="ARBA" id="ARBA00022553"/>
    </source>
</evidence>
<feature type="domain" description="Histidine kinase" evidence="15">
    <location>
        <begin position="284"/>
        <end position="499"/>
    </location>
</feature>
<dbReference type="SUPFAM" id="SSF158472">
    <property type="entry name" value="HAMP domain-like"/>
    <property type="match status" value="1"/>
</dbReference>